<evidence type="ECO:0000256" key="1">
    <source>
        <dbReference type="SAM" id="Phobius"/>
    </source>
</evidence>
<evidence type="ECO:0000313" key="3">
    <source>
        <dbReference type="EMBL" id="SMS00630.1"/>
    </source>
</evidence>
<gene>
    <name evidence="2" type="ORF">SBX37_00300</name>
    <name evidence="3" type="ORF">VIM7927_01897</name>
</gene>
<sequence>MNNIIRFLSGSYEKHPYVCMRQRKILLISGIISLVSLFTSFNTQAFVSKNDIEPSHSFDSEKISQANNNISLSSSLTSAGQDITLPYNTSEYTSLHTNLRFKEKQNAFTNLNASDVAVFTIGEAVFAFMAYGAAVGYDDEVGGTQLLVSAFSFDSYSGQRYPIQQYGFAALGAYNLINDVKKERDADGDRKIDEEVFMINFVGMNLIMLGEYANSMFFDDNSNQHFYVYPDNHGNWFFNYRYNF</sequence>
<evidence type="ECO:0000313" key="4">
    <source>
        <dbReference type="Proteomes" id="UP000196125"/>
    </source>
</evidence>
<dbReference type="OrthoDB" id="9913964at2"/>
<keyword evidence="5" id="KW-1185">Reference proteome</keyword>
<reference evidence="2 5" key="2">
    <citation type="submission" date="2023-11" db="EMBL/GenBank/DDBJ databases">
        <title>Plant-associative lifestyle of Vibrio porteresiae and its evolutionary dynamics.</title>
        <authorList>
            <person name="Rameshkumar N."/>
            <person name="Kirti K."/>
        </authorList>
    </citation>
    <scope>NUCLEOTIDE SEQUENCE [LARGE SCALE GENOMIC DNA]</scope>
    <source>
        <strain evidence="2 5">MSSRF38</strain>
    </source>
</reference>
<organism evidence="3 4">
    <name type="scientific">Vibrio mangrovi</name>
    <dbReference type="NCBI Taxonomy" id="474394"/>
    <lineage>
        <taxon>Bacteria</taxon>
        <taxon>Pseudomonadati</taxon>
        <taxon>Pseudomonadota</taxon>
        <taxon>Gammaproteobacteria</taxon>
        <taxon>Vibrionales</taxon>
        <taxon>Vibrionaceae</taxon>
        <taxon>Vibrio</taxon>
    </lineage>
</organism>
<keyword evidence="1" id="KW-0812">Transmembrane</keyword>
<name>A0A1Y6IUY0_9VIBR</name>
<keyword evidence="1" id="KW-0472">Membrane</keyword>
<evidence type="ECO:0000313" key="5">
    <source>
        <dbReference type="Proteomes" id="UP001283366"/>
    </source>
</evidence>
<dbReference type="AlphaFoldDB" id="A0A1Y6IUY0"/>
<evidence type="ECO:0000313" key="2">
    <source>
        <dbReference type="EMBL" id="MDW6001348.1"/>
    </source>
</evidence>
<dbReference type="RefSeq" id="WP_143693167.1">
    <property type="nucleotide sequence ID" value="NZ_AP024883.1"/>
</dbReference>
<accession>A0A1Y6IUY0</accession>
<reference evidence="3 4" key="1">
    <citation type="submission" date="2017-05" db="EMBL/GenBank/DDBJ databases">
        <authorList>
            <person name="Song R."/>
            <person name="Chenine A.L."/>
            <person name="Ruprecht R.M."/>
        </authorList>
    </citation>
    <scope>NUCLEOTIDE SEQUENCE [LARGE SCALE GENOMIC DNA]</scope>
    <source>
        <strain evidence="3 4">CECT 7927</strain>
    </source>
</reference>
<dbReference type="Proteomes" id="UP000196125">
    <property type="component" value="Unassembled WGS sequence"/>
</dbReference>
<dbReference type="Proteomes" id="UP001283366">
    <property type="component" value="Unassembled WGS sequence"/>
</dbReference>
<proteinExistence type="predicted"/>
<feature type="transmembrane region" description="Helical" evidence="1">
    <location>
        <begin position="25"/>
        <end position="47"/>
    </location>
</feature>
<dbReference type="EMBL" id="FXXI01000002">
    <property type="protein sequence ID" value="SMS00630.1"/>
    <property type="molecule type" value="Genomic_DNA"/>
</dbReference>
<keyword evidence="1" id="KW-1133">Transmembrane helix</keyword>
<dbReference type="EMBL" id="JAWRCO010000001">
    <property type="protein sequence ID" value="MDW6001348.1"/>
    <property type="molecule type" value="Genomic_DNA"/>
</dbReference>
<protein>
    <submittedName>
        <fullName evidence="3">Uncharacterized protein</fullName>
    </submittedName>
</protein>